<comment type="caution">
    <text evidence="3">The sequence shown here is derived from an EMBL/GenBank/DDBJ whole genome shotgun (WGS) entry which is preliminary data.</text>
</comment>
<dbReference type="InterPro" id="IPR013538">
    <property type="entry name" value="ASHA1/2-like_C"/>
</dbReference>
<name>A0A2G9X2J3_9HYPH</name>
<dbReference type="EMBL" id="NQVN01000001">
    <property type="protein sequence ID" value="PIP01182.1"/>
    <property type="molecule type" value="Genomic_DNA"/>
</dbReference>
<dbReference type="Gene3D" id="3.30.530.20">
    <property type="match status" value="1"/>
</dbReference>
<dbReference type="CDD" id="cd08895">
    <property type="entry name" value="SRPBCC_CalC_Aha1-like_2"/>
    <property type="match status" value="1"/>
</dbReference>
<evidence type="ECO:0000259" key="2">
    <source>
        <dbReference type="Pfam" id="PF08327"/>
    </source>
</evidence>
<dbReference type="RefSeq" id="WP_100079119.1">
    <property type="nucleotide sequence ID" value="NZ_NQVN01000001.1"/>
</dbReference>
<sequence length="147" mass="16206">MPSTIRLHRVVAAKPEKLYRAFLEADAVASWLPPYGFVCTVHELDAKVGGHHRMSFRNFTTGHSHSFGGTYLELVPGERLVYTDSFDDAGLPGEMKVTVNLKAVSVGTEVNIEQQGVPDVIPAEACYLGWQDSLHKLAKLVEPEITE</sequence>
<dbReference type="Proteomes" id="UP000231070">
    <property type="component" value="Unassembled WGS sequence"/>
</dbReference>
<comment type="similarity">
    <text evidence="1">Belongs to the AHA1 family.</text>
</comment>
<keyword evidence="4" id="KW-1185">Reference proteome</keyword>
<evidence type="ECO:0000256" key="1">
    <source>
        <dbReference type="ARBA" id="ARBA00006817"/>
    </source>
</evidence>
<gene>
    <name evidence="3" type="ORF">CJ014_03645</name>
</gene>
<dbReference type="OrthoDB" id="9786557at2"/>
<proteinExistence type="inferred from homology"/>
<feature type="domain" description="Activator of Hsp90 ATPase homologue 1/2-like C-terminal" evidence="2">
    <location>
        <begin position="13"/>
        <end position="142"/>
    </location>
</feature>
<reference evidence="3 4" key="1">
    <citation type="submission" date="2017-08" db="EMBL/GenBank/DDBJ databases">
        <title>Pleomorphomonas carboxidotrophicus sp. nov., a new mesophilic hydrogenogenic carboxidotroph.</title>
        <authorList>
            <person name="Esquivel-Elizondo S."/>
            <person name="Krajmalnik-Brown R."/>
            <person name="Maldonado J."/>
        </authorList>
    </citation>
    <scope>NUCLEOTIDE SEQUENCE [LARGE SCALE GENOMIC DNA]</scope>
    <source>
        <strain evidence="3 4">SVCO-16</strain>
    </source>
</reference>
<dbReference type="AlphaFoldDB" id="A0A2G9X2J3"/>
<evidence type="ECO:0000313" key="3">
    <source>
        <dbReference type="EMBL" id="PIP01182.1"/>
    </source>
</evidence>
<dbReference type="SUPFAM" id="SSF55961">
    <property type="entry name" value="Bet v1-like"/>
    <property type="match status" value="1"/>
</dbReference>
<dbReference type="InterPro" id="IPR023393">
    <property type="entry name" value="START-like_dom_sf"/>
</dbReference>
<accession>A0A2G9X2J3</accession>
<organism evidence="3 4">
    <name type="scientific">Pleomorphomonas carboxyditropha</name>
    <dbReference type="NCBI Taxonomy" id="2023338"/>
    <lineage>
        <taxon>Bacteria</taxon>
        <taxon>Pseudomonadati</taxon>
        <taxon>Pseudomonadota</taxon>
        <taxon>Alphaproteobacteria</taxon>
        <taxon>Hyphomicrobiales</taxon>
        <taxon>Pleomorphomonadaceae</taxon>
        <taxon>Pleomorphomonas</taxon>
    </lineage>
</organism>
<dbReference type="Pfam" id="PF08327">
    <property type="entry name" value="AHSA1"/>
    <property type="match status" value="1"/>
</dbReference>
<evidence type="ECO:0000313" key="4">
    <source>
        <dbReference type="Proteomes" id="UP000231070"/>
    </source>
</evidence>
<protein>
    <submittedName>
        <fullName evidence="3">Polyketide cyclase</fullName>
    </submittedName>
</protein>